<dbReference type="InterPro" id="IPR003660">
    <property type="entry name" value="HAMP_dom"/>
</dbReference>
<dbReference type="GO" id="GO:0007165">
    <property type="term" value="P:signal transduction"/>
    <property type="evidence" value="ECO:0007669"/>
    <property type="project" value="UniProtKB-KW"/>
</dbReference>
<feature type="transmembrane region" description="Helical" evidence="11">
    <location>
        <begin position="291"/>
        <end position="315"/>
    </location>
</feature>
<keyword evidence="2" id="KW-1003">Cell membrane</keyword>
<dbReference type="Gene3D" id="3.30.450.20">
    <property type="entry name" value="PAS domain"/>
    <property type="match status" value="1"/>
</dbReference>
<dbReference type="CDD" id="cd11386">
    <property type="entry name" value="MCP_signal"/>
    <property type="match status" value="1"/>
</dbReference>
<dbReference type="GO" id="GO:0005886">
    <property type="term" value="C:plasma membrane"/>
    <property type="evidence" value="ECO:0007669"/>
    <property type="project" value="UniProtKB-SubCell"/>
</dbReference>
<accession>A0A939IRK9</accession>
<evidence type="ECO:0000259" key="12">
    <source>
        <dbReference type="PROSITE" id="PS50111"/>
    </source>
</evidence>
<dbReference type="CDD" id="cd06225">
    <property type="entry name" value="HAMP"/>
    <property type="match status" value="1"/>
</dbReference>
<dbReference type="SUPFAM" id="SSF58104">
    <property type="entry name" value="Methyl-accepting chemotaxis protein (MCP) signaling domain"/>
    <property type="match status" value="1"/>
</dbReference>
<dbReference type="Proteomes" id="UP000664654">
    <property type="component" value="Unassembled WGS sequence"/>
</dbReference>
<keyword evidence="3" id="KW-0488">Methylation</keyword>
<comment type="caution">
    <text evidence="14">The sequence shown here is derived from an EMBL/GenBank/DDBJ whole genome shotgun (WGS) entry which is preliminary data.</text>
</comment>
<evidence type="ECO:0000259" key="13">
    <source>
        <dbReference type="PROSITE" id="PS50885"/>
    </source>
</evidence>
<evidence type="ECO:0000313" key="14">
    <source>
        <dbReference type="EMBL" id="MBN7826199.1"/>
    </source>
</evidence>
<evidence type="ECO:0000256" key="11">
    <source>
        <dbReference type="SAM" id="Phobius"/>
    </source>
</evidence>
<feature type="domain" description="Methyl-accepting transducer" evidence="12">
    <location>
        <begin position="375"/>
        <end position="611"/>
    </location>
</feature>
<evidence type="ECO:0000256" key="9">
    <source>
        <dbReference type="ARBA" id="ARBA00029447"/>
    </source>
</evidence>
<feature type="domain" description="HAMP" evidence="13">
    <location>
        <begin position="316"/>
        <end position="370"/>
    </location>
</feature>
<comment type="similarity">
    <text evidence="9">Belongs to the methyl-accepting chemotaxis (MCP) protein family.</text>
</comment>
<dbReference type="Gene3D" id="1.10.287.950">
    <property type="entry name" value="Methyl-accepting chemotaxis protein"/>
    <property type="match status" value="1"/>
</dbReference>
<dbReference type="PROSITE" id="PS50885">
    <property type="entry name" value="HAMP"/>
    <property type="match status" value="1"/>
</dbReference>
<keyword evidence="8 10" id="KW-0807">Transducer</keyword>
<dbReference type="InterPro" id="IPR033479">
    <property type="entry name" value="dCache_1"/>
</dbReference>
<keyword evidence="6 11" id="KW-1133">Transmembrane helix</keyword>
<dbReference type="SMART" id="SM00283">
    <property type="entry name" value="MA"/>
    <property type="match status" value="1"/>
</dbReference>
<evidence type="ECO:0000256" key="8">
    <source>
        <dbReference type="ARBA" id="ARBA00023224"/>
    </source>
</evidence>
<dbReference type="RefSeq" id="WP_206574314.1">
    <property type="nucleotide sequence ID" value="NZ_JAFKCV010000007.1"/>
</dbReference>
<evidence type="ECO:0000256" key="10">
    <source>
        <dbReference type="PROSITE-ProRule" id="PRU00284"/>
    </source>
</evidence>
<dbReference type="AlphaFoldDB" id="A0A939IRK9"/>
<evidence type="ECO:0000313" key="15">
    <source>
        <dbReference type="Proteomes" id="UP000664654"/>
    </source>
</evidence>
<evidence type="ECO:0000256" key="7">
    <source>
        <dbReference type="ARBA" id="ARBA00023136"/>
    </source>
</evidence>
<keyword evidence="4" id="KW-0145">Chemotaxis</keyword>
<evidence type="ECO:0000256" key="3">
    <source>
        <dbReference type="ARBA" id="ARBA00022481"/>
    </source>
</evidence>
<dbReference type="InterPro" id="IPR004089">
    <property type="entry name" value="MCPsignal_dom"/>
</dbReference>
<evidence type="ECO:0000256" key="2">
    <source>
        <dbReference type="ARBA" id="ARBA00022475"/>
    </source>
</evidence>
<reference evidence="14" key="1">
    <citation type="submission" date="2021-03" db="EMBL/GenBank/DDBJ databases">
        <title>novel species isolated from a fishpond in China.</title>
        <authorList>
            <person name="Lu H."/>
            <person name="Cai Z."/>
        </authorList>
    </citation>
    <scope>NUCLEOTIDE SEQUENCE</scope>
    <source>
        <strain evidence="14">JCM 30855</strain>
    </source>
</reference>
<dbReference type="SMART" id="SM00304">
    <property type="entry name" value="HAMP"/>
    <property type="match status" value="1"/>
</dbReference>
<comment type="subcellular location">
    <subcellularLocation>
        <location evidence="1">Cell membrane</location>
        <topology evidence="1">Multi-pass membrane protein</topology>
    </subcellularLocation>
</comment>
<dbReference type="EMBL" id="JAFKCV010000007">
    <property type="protein sequence ID" value="MBN7826199.1"/>
    <property type="molecule type" value="Genomic_DNA"/>
</dbReference>
<evidence type="ECO:0000256" key="4">
    <source>
        <dbReference type="ARBA" id="ARBA00022500"/>
    </source>
</evidence>
<organism evidence="14 15">
    <name type="scientific">Bowmanella dokdonensis</name>
    <dbReference type="NCBI Taxonomy" id="751969"/>
    <lineage>
        <taxon>Bacteria</taxon>
        <taxon>Pseudomonadati</taxon>
        <taxon>Pseudomonadota</taxon>
        <taxon>Gammaproteobacteria</taxon>
        <taxon>Alteromonadales</taxon>
        <taxon>Alteromonadaceae</taxon>
        <taxon>Bowmanella</taxon>
    </lineage>
</organism>
<dbReference type="FunFam" id="1.10.287.950:FF:000001">
    <property type="entry name" value="Methyl-accepting chemotaxis sensory transducer"/>
    <property type="match status" value="1"/>
</dbReference>
<dbReference type="PANTHER" id="PTHR32089">
    <property type="entry name" value="METHYL-ACCEPTING CHEMOTAXIS PROTEIN MCPB"/>
    <property type="match status" value="1"/>
</dbReference>
<gene>
    <name evidence="14" type="ORF">J0A66_13270</name>
</gene>
<evidence type="ECO:0000256" key="6">
    <source>
        <dbReference type="ARBA" id="ARBA00022989"/>
    </source>
</evidence>
<evidence type="ECO:0000256" key="1">
    <source>
        <dbReference type="ARBA" id="ARBA00004651"/>
    </source>
</evidence>
<proteinExistence type="inferred from homology"/>
<dbReference type="Pfam" id="PF02743">
    <property type="entry name" value="dCache_1"/>
    <property type="match status" value="1"/>
</dbReference>
<evidence type="ECO:0000256" key="5">
    <source>
        <dbReference type="ARBA" id="ARBA00022692"/>
    </source>
</evidence>
<dbReference type="CDD" id="cd12912">
    <property type="entry name" value="PDC2_MCP_like"/>
    <property type="match status" value="1"/>
</dbReference>
<dbReference type="GO" id="GO:0006935">
    <property type="term" value="P:chemotaxis"/>
    <property type="evidence" value="ECO:0007669"/>
    <property type="project" value="UniProtKB-KW"/>
</dbReference>
<dbReference type="Pfam" id="PF00015">
    <property type="entry name" value="MCPsignal"/>
    <property type="match status" value="1"/>
</dbReference>
<dbReference type="PROSITE" id="PS50111">
    <property type="entry name" value="CHEMOTAXIS_TRANSDUC_2"/>
    <property type="match status" value="1"/>
</dbReference>
<sequence length="647" mass="70298">MIKLNNFKLKTLLAGAMVLALFLTTLISSLISISQFSSMFYGVTEKEHLPNVAARATSQIKAELQSPISLSRSIAQNYFVQQWLLNGEDPGRLNEVIAYFNGFIRENGAESVFWVSSLSNRYYNQEGLFKQVSPEVERDRWFFDFIRSNRPLELALDVDETSGTLTVFVNVLAKSPDGRVLGVTGLGFDVSDIIRLVQEYRVGEQGYMFLLNADGQIAAHPDKSLLDKNIREIPQYSAVAGNITASAGEFSLFEPQLADQSVYLAVTDLPEVGWKLVTVMPKDEITDKVNAVVQLSVLTSVIVAAIFILLSLYIAKRVSGAITQVGDKLLGMSANGGDLTGRLDESADNELGHLARAFNAILARFADLVGEIQQAEAAINAGVERLQSTSSEALRYSEDQRGQTEQVATAMTQMGQTIGEVSSVAHKTASDTSSAVKDTHQTNEVMMHVASTMEILAESMKQTEAAISELAAKAESINSVVDVINSISEQTNLLALNAAIEAARAGEQGRGFAVVADEVRTLASRTQDSTQEIRGQIETLQHSATQCLTAIKEGTRNSLELADQAQQASGSLSAIRERFDSISDGNHQVASATEEQASVVEHINESAQHIATLAANIHTSAESQLQEIETLTARAERMRSIVSQFRI</sequence>
<name>A0A939IRK9_9ALTE</name>
<keyword evidence="7 11" id="KW-0472">Membrane</keyword>
<dbReference type="PANTHER" id="PTHR32089:SF39">
    <property type="entry name" value="METHYL-ACCEPTING CHEMOTAXIS PROTEIN HLYB"/>
    <property type="match status" value="1"/>
</dbReference>
<keyword evidence="5 11" id="KW-0812">Transmembrane</keyword>
<protein>
    <submittedName>
        <fullName evidence="14">Methyl-accepting chemotaxis protein</fullName>
    </submittedName>
</protein>
<keyword evidence="15" id="KW-1185">Reference proteome</keyword>